<evidence type="ECO:0000256" key="2">
    <source>
        <dbReference type="ARBA" id="ARBA00022679"/>
    </source>
</evidence>
<keyword evidence="11" id="KW-1185">Reference proteome</keyword>
<feature type="active site" description="Nucleophile" evidence="7">
    <location>
        <position position="242"/>
    </location>
</feature>
<feature type="domain" description="L,D-TPase catalytic" evidence="9">
    <location>
        <begin position="124"/>
        <end position="266"/>
    </location>
</feature>
<gene>
    <name evidence="10" type="ORF">BST37_22535</name>
</gene>
<protein>
    <recommendedName>
        <fullName evidence="9">L,D-TPase catalytic domain-containing protein</fullName>
    </recommendedName>
</protein>
<evidence type="ECO:0000259" key="9">
    <source>
        <dbReference type="PROSITE" id="PS52029"/>
    </source>
</evidence>
<reference evidence="10 11" key="1">
    <citation type="submission" date="2017-02" db="EMBL/GenBank/DDBJ databases">
        <title>The new phylogeny of genus Mycobacterium.</title>
        <authorList>
            <person name="Tortoli E."/>
            <person name="Trovato A."/>
            <person name="Cirillo D.M."/>
        </authorList>
    </citation>
    <scope>NUCLEOTIDE SEQUENCE [LARGE SCALE GENOMIC DNA]</scope>
    <source>
        <strain evidence="10 11">DSM 45145</strain>
    </source>
</reference>
<dbReference type="Gene3D" id="2.60.40.3710">
    <property type="match status" value="1"/>
</dbReference>
<keyword evidence="2" id="KW-0808">Transferase</keyword>
<keyword evidence="4 7" id="KW-0573">Peptidoglycan synthesis</keyword>
<proteinExistence type="predicted"/>
<dbReference type="InterPro" id="IPR038063">
    <property type="entry name" value="Transpep_catalytic_dom"/>
</dbReference>
<feature type="chain" id="PRO_5046679427" description="L,D-TPase catalytic domain-containing protein" evidence="8">
    <location>
        <begin position="21"/>
        <end position="283"/>
    </location>
</feature>
<dbReference type="PANTHER" id="PTHR30582">
    <property type="entry name" value="L,D-TRANSPEPTIDASE"/>
    <property type="match status" value="1"/>
</dbReference>
<dbReference type="CDD" id="cd16913">
    <property type="entry name" value="YkuD_like"/>
    <property type="match status" value="1"/>
</dbReference>
<evidence type="ECO:0000256" key="6">
    <source>
        <dbReference type="ARBA" id="ARBA00023316"/>
    </source>
</evidence>
<keyword evidence="5" id="KW-0012">Acyltransferase</keyword>
<comment type="caution">
    <text evidence="10">The sequence shown here is derived from an EMBL/GenBank/DDBJ whole genome shotgun (WGS) entry which is preliminary data.</text>
</comment>
<evidence type="ECO:0000256" key="7">
    <source>
        <dbReference type="PROSITE-ProRule" id="PRU01373"/>
    </source>
</evidence>
<feature type="active site" description="Proton donor/acceptor" evidence="7">
    <location>
        <position position="224"/>
    </location>
</feature>
<keyword evidence="6 7" id="KW-0961">Cell wall biogenesis/degradation</keyword>
<evidence type="ECO:0000256" key="5">
    <source>
        <dbReference type="ARBA" id="ARBA00023315"/>
    </source>
</evidence>
<feature type="signal peptide" evidence="8">
    <location>
        <begin position="1"/>
        <end position="20"/>
    </location>
</feature>
<accession>A0ABX3SYK7</accession>
<dbReference type="SUPFAM" id="SSF141523">
    <property type="entry name" value="L,D-transpeptidase catalytic domain-like"/>
    <property type="match status" value="1"/>
</dbReference>
<dbReference type="InterPro" id="IPR005490">
    <property type="entry name" value="LD_TPept_cat_dom"/>
</dbReference>
<name>A0ABX3SYK7_9MYCO</name>
<evidence type="ECO:0000256" key="8">
    <source>
        <dbReference type="SAM" id="SignalP"/>
    </source>
</evidence>
<evidence type="ECO:0000256" key="4">
    <source>
        <dbReference type="ARBA" id="ARBA00022984"/>
    </source>
</evidence>
<dbReference type="Proteomes" id="UP000192374">
    <property type="component" value="Unassembled WGS sequence"/>
</dbReference>
<dbReference type="PROSITE" id="PS52029">
    <property type="entry name" value="LD_TPASE"/>
    <property type="match status" value="1"/>
</dbReference>
<evidence type="ECO:0000313" key="11">
    <source>
        <dbReference type="Proteomes" id="UP000192374"/>
    </source>
</evidence>
<keyword evidence="8" id="KW-0732">Signal</keyword>
<dbReference type="PANTHER" id="PTHR30582:SF2">
    <property type="entry name" value="L,D-TRANSPEPTIDASE YCIB-RELATED"/>
    <property type="match status" value="1"/>
</dbReference>
<evidence type="ECO:0000256" key="1">
    <source>
        <dbReference type="ARBA" id="ARBA00004752"/>
    </source>
</evidence>
<comment type="pathway">
    <text evidence="1 7">Cell wall biogenesis; peptidoglycan biosynthesis.</text>
</comment>
<evidence type="ECO:0000256" key="3">
    <source>
        <dbReference type="ARBA" id="ARBA00022960"/>
    </source>
</evidence>
<dbReference type="Pfam" id="PF03734">
    <property type="entry name" value="YkuD"/>
    <property type="match status" value="1"/>
</dbReference>
<evidence type="ECO:0000313" key="10">
    <source>
        <dbReference type="EMBL" id="ORB10757.1"/>
    </source>
</evidence>
<sequence>MRAVVRCVLAVIGVAAMVVAGPADVSLAATNQSYRFAIASVQPTLGQVVGVAHPVVVTFRAPVANRHLAENAIDVRSTPEMTGRFDWLEDNVVQWVPDRFWPAHSTVALSVGGQPTKFKTGPAVIGIADISDHTFTVSIDGVADGAPRRPAPHHRPHWGEEGVMLASMGRPEYPTPVGSYTVLSKERSVIMDSSSVGIPVTNPDGYRIPVEYAVRITRHGLFVHSAPWAINSLGSQNVSHGCISLSPADAEWYFNTVNIGDPVIVEESGIERPHRLPPGSPPR</sequence>
<organism evidence="10 11">
    <name type="scientific">Mycobacterium noviomagense</name>
    <dbReference type="NCBI Taxonomy" id="459858"/>
    <lineage>
        <taxon>Bacteria</taxon>
        <taxon>Bacillati</taxon>
        <taxon>Actinomycetota</taxon>
        <taxon>Actinomycetes</taxon>
        <taxon>Mycobacteriales</taxon>
        <taxon>Mycobacteriaceae</taxon>
        <taxon>Mycobacterium</taxon>
    </lineage>
</organism>
<dbReference type="Pfam" id="PF17964">
    <property type="entry name" value="Big_10"/>
    <property type="match status" value="1"/>
</dbReference>
<dbReference type="InterPro" id="IPR050979">
    <property type="entry name" value="LD-transpeptidase"/>
</dbReference>
<dbReference type="EMBL" id="MVIC01000091">
    <property type="protein sequence ID" value="ORB10757.1"/>
    <property type="molecule type" value="Genomic_DNA"/>
</dbReference>
<keyword evidence="3 7" id="KW-0133">Cell shape</keyword>
<dbReference type="RefSeq" id="WP_083090126.1">
    <property type="nucleotide sequence ID" value="NZ_AP022583.1"/>
</dbReference>
<dbReference type="InterPro" id="IPR041280">
    <property type="entry name" value="Big_10"/>
</dbReference>
<dbReference type="Gene3D" id="2.40.440.10">
    <property type="entry name" value="L,D-transpeptidase catalytic domain-like"/>
    <property type="match status" value="1"/>
</dbReference>